<gene>
    <name evidence="1" type="ORF">WG68_00140</name>
</gene>
<dbReference type="InterPro" id="IPR035093">
    <property type="entry name" value="RelE/ParE_toxin_dom_sf"/>
</dbReference>
<name>A0A0M2V932_9GAMM</name>
<protein>
    <recommendedName>
        <fullName evidence="3">Plasmid stabilization protein</fullName>
    </recommendedName>
</protein>
<organism evidence="1 2">
    <name type="scientific">Arsukibacterium ikkense</name>
    <dbReference type="NCBI Taxonomy" id="336831"/>
    <lineage>
        <taxon>Bacteria</taxon>
        <taxon>Pseudomonadati</taxon>
        <taxon>Pseudomonadota</taxon>
        <taxon>Gammaproteobacteria</taxon>
        <taxon>Chromatiales</taxon>
        <taxon>Chromatiaceae</taxon>
        <taxon>Arsukibacterium</taxon>
    </lineage>
</organism>
<reference evidence="1 2" key="1">
    <citation type="submission" date="2015-03" db="EMBL/GenBank/DDBJ databases">
        <title>Draft genome sequences of two protease-producing strains of Arsukibacterium isolated from two cold and alkaline environments.</title>
        <authorList>
            <person name="Lylloff J.E."/>
            <person name="Skov L.B."/>
            <person name="Jepsen M."/>
            <person name="Hallin P.F."/>
            <person name="Sorensen S.J."/>
            <person name="Stougaard P."/>
            <person name="Glaring M.A."/>
        </authorList>
    </citation>
    <scope>NUCLEOTIDE SEQUENCE [LARGE SCALE GENOMIC DNA]</scope>
    <source>
        <strain evidence="1 2">GCM72</strain>
    </source>
</reference>
<accession>A0A0M2V932</accession>
<proteinExistence type="predicted"/>
<comment type="caution">
    <text evidence="1">The sequence shown here is derived from an EMBL/GenBank/DDBJ whole genome shotgun (WGS) entry which is preliminary data.</text>
</comment>
<sequence length="105" mass="11621">MLTVRILEEAAEEATEAAAWYESEKPGLGKDFSDAVDTALDLIEENILPLLPMSAEAGALGAKRIILKRFPYDIVCLIRPNEAVVIAIAHHSRTPGYWSERIEKT</sequence>
<evidence type="ECO:0008006" key="3">
    <source>
        <dbReference type="Google" id="ProtNLM"/>
    </source>
</evidence>
<evidence type="ECO:0000313" key="1">
    <source>
        <dbReference type="EMBL" id="KKO47106.1"/>
    </source>
</evidence>
<dbReference type="Gene3D" id="3.30.2310.20">
    <property type="entry name" value="RelE-like"/>
    <property type="match status" value="1"/>
</dbReference>
<dbReference type="OrthoDB" id="9809155at2"/>
<evidence type="ECO:0000313" key="2">
    <source>
        <dbReference type="Proteomes" id="UP000034228"/>
    </source>
</evidence>
<dbReference type="Proteomes" id="UP000034228">
    <property type="component" value="Unassembled WGS sequence"/>
</dbReference>
<dbReference type="STRING" id="336831.WG68_00140"/>
<dbReference type="EMBL" id="LAHO01000001">
    <property type="protein sequence ID" value="KKO47106.1"/>
    <property type="molecule type" value="Genomic_DNA"/>
</dbReference>
<keyword evidence="2" id="KW-1185">Reference proteome</keyword>
<dbReference type="AlphaFoldDB" id="A0A0M2V932"/>